<keyword evidence="11" id="KW-0472">Membrane</keyword>
<dbReference type="Pfam" id="PF05730">
    <property type="entry name" value="CFEM"/>
    <property type="match status" value="1"/>
</dbReference>
<sequence length="265" mass="26767">MKYAIAALAFAGAVAAQVDAIPECAKSCIENALTTVGCEENDYACACANMSAIEIEAGPCAAVACTGDEISETLAAVQEICANLPEPTEPAEPTDTAEPTEPATEEPSYPSATETATATATGYPSGSETESAAGYPTETPTSYEEMVTSTIYATKVYTVTSCAAYVTDCPAHSTYLTTETVAVSTTVCPASEVTYPPKVPTYPVPPPSYPAETPTVITSYVGTGTPGGYPTKTATSSQVEVTAGAAVVGSMGGVAALALAALAVF</sequence>
<gene>
    <name evidence="14" type="ORF">QBC33DRAFT_517891</name>
</gene>
<comment type="caution">
    <text evidence="9">Lacks conserved residue(s) required for the propagation of feature annotation.</text>
</comment>
<feature type="domain" description="CFEM" evidence="13">
    <location>
        <begin position="1"/>
        <end position="121"/>
    </location>
</feature>
<feature type="transmembrane region" description="Helical" evidence="11">
    <location>
        <begin position="241"/>
        <end position="264"/>
    </location>
</feature>
<dbReference type="GO" id="GO:0098552">
    <property type="term" value="C:side of membrane"/>
    <property type="evidence" value="ECO:0007669"/>
    <property type="project" value="UniProtKB-KW"/>
</dbReference>
<comment type="caution">
    <text evidence="14">The sequence shown here is derived from an EMBL/GenBank/DDBJ whole genome shotgun (WGS) entry which is preliminary data.</text>
</comment>
<keyword evidence="9" id="KW-0349">Heme</keyword>
<keyword evidence="9" id="KW-0408">Iron</keyword>
<dbReference type="GO" id="GO:0046872">
    <property type="term" value="F:metal ion binding"/>
    <property type="evidence" value="ECO:0007669"/>
    <property type="project" value="UniProtKB-UniRule"/>
</dbReference>
<feature type="region of interest" description="Disordered" evidence="10">
    <location>
        <begin position="85"/>
        <end position="140"/>
    </location>
</feature>
<keyword evidence="8" id="KW-0449">Lipoprotein</keyword>
<evidence type="ECO:0000256" key="1">
    <source>
        <dbReference type="ARBA" id="ARBA00004589"/>
    </source>
</evidence>
<evidence type="ECO:0000259" key="13">
    <source>
        <dbReference type="PROSITE" id="PS52012"/>
    </source>
</evidence>
<evidence type="ECO:0000256" key="11">
    <source>
        <dbReference type="SAM" id="Phobius"/>
    </source>
</evidence>
<evidence type="ECO:0000256" key="4">
    <source>
        <dbReference type="ARBA" id="ARBA00022525"/>
    </source>
</evidence>
<keyword evidence="6 12" id="KW-0732">Signal</keyword>
<dbReference type="RefSeq" id="XP_060280488.1">
    <property type="nucleotide sequence ID" value="XM_060426212.1"/>
</dbReference>
<feature type="binding site" description="axial binding residue" evidence="9">
    <location>
        <position position="42"/>
    </location>
    <ligand>
        <name>heme</name>
        <dbReference type="ChEBI" id="CHEBI:30413"/>
    </ligand>
    <ligandPart>
        <name>Fe</name>
        <dbReference type="ChEBI" id="CHEBI:18248"/>
    </ligandPart>
</feature>
<evidence type="ECO:0000256" key="3">
    <source>
        <dbReference type="ARBA" id="ARBA00010031"/>
    </source>
</evidence>
<evidence type="ECO:0000256" key="2">
    <source>
        <dbReference type="ARBA" id="ARBA00004613"/>
    </source>
</evidence>
<feature type="chain" id="PRO_5042528081" description="CFEM domain-containing protein" evidence="12">
    <location>
        <begin position="21"/>
        <end position="265"/>
    </location>
</feature>
<dbReference type="PROSITE" id="PS52012">
    <property type="entry name" value="CFEM"/>
    <property type="match status" value="1"/>
</dbReference>
<proteinExistence type="inferred from homology"/>
<evidence type="ECO:0000256" key="7">
    <source>
        <dbReference type="ARBA" id="ARBA00023157"/>
    </source>
</evidence>
<organism evidence="14 15">
    <name type="scientific">Phialemonium atrogriseum</name>
    <dbReference type="NCBI Taxonomy" id="1093897"/>
    <lineage>
        <taxon>Eukaryota</taxon>
        <taxon>Fungi</taxon>
        <taxon>Dikarya</taxon>
        <taxon>Ascomycota</taxon>
        <taxon>Pezizomycotina</taxon>
        <taxon>Sordariomycetes</taxon>
        <taxon>Sordariomycetidae</taxon>
        <taxon>Cephalothecales</taxon>
        <taxon>Cephalothecaceae</taxon>
        <taxon>Phialemonium</taxon>
    </lineage>
</organism>
<keyword evidence="15" id="KW-1185">Reference proteome</keyword>
<name>A0AAJ0BU12_9PEZI</name>
<keyword evidence="9" id="KW-0479">Metal-binding</keyword>
<comment type="subcellular location">
    <subcellularLocation>
        <location evidence="1">Membrane</location>
        <topology evidence="1">Lipid-anchor</topology>
        <topology evidence="1">GPI-anchor</topology>
    </subcellularLocation>
    <subcellularLocation>
        <location evidence="2">Secreted</location>
    </subcellularLocation>
</comment>
<feature type="signal peptide" evidence="12">
    <location>
        <begin position="1"/>
        <end position="20"/>
    </location>
</feature>
<evidence type="ECO:0000256" key="8">
    <source>
        <dbReference type="ARBA" id="ARBA00023288"/>
    </source>
</evidence>
<comment type="similarity">
    <text evidence="3">Belongs to the RBT5 family.</text>
</comment>
<keyword evidence="5" id="KW-0325">Glycoprotein</keyword>
<accession>A0AAJ0BU12</accession>
<evidence type="ECO:0000256" key="9">
    <source>
        <dbReference type="PROSITE-ProRule" id="PRU01356"/>
    </source>
</evidence>
<evidence type="ECO:0000256" key="12">
    <source>
        <dbReference type="SAM" id="SignalP"/>
    </source>
</evidence>
<protein>
    <recommendedName>
        <fullName evidence="13">CFEM domain-containing protein</fullName>
    </recommendedName>
</protein>
<keyword evidence="7 9" id="KW-1015">Disulfide bond</keyword>
<feature type="disulfide bond" evidence="9">
    <location>
        <begin position="38"/>
        <end position="45"/>
    </location>
</feature>
<evidence type="ECO:0000313" key="15">
    <source>
        <dbReference type="Proteomes" id="UP001244011"/>
    </source>
</evidence>
<keyword evidence="11" id="KW-1133">Transmembrane helix</keyword>
<keyword evidence="4" id="KW-0964">Secreted</keyword>
<dbReference type="AlphaFoldDB" id="A0AAJ0BU12"/>
<feature type="compositionally biased region" description="Low complexity" evidence="10">
    <location>
        <begin position="91"/>
        <end position="121"/>
    </location>
</feature>
<reference evidence="14" key="1">
    <citation type="submission" date="2023-06" db="EMBL/GenBank/DDBJ databases">
        <title>Genome-scale phylogeny and comparative genomics of the fungal order Sordariales.</title>
        <authorList>
            <consortium name="Lawrence Berkeley National Laboratory"/>
            <person name="Hensen N."/>
            <person name="Bonometti L."/>
            <person name="Westerberg I."/>
            <person name="Brannstrom I.O."/>
            <person name="Guillou S."/>
            <person name="Cros-Aarteil S."/>
            <person name="Calhoun S."/>
            <person name="Haridas S."/>
            <person name="Kuo A."/>
            <person name="Mondo S."/>
            <person name="Pangilinan J."/>
            <person name="Riley R."/>
            <person name="Labutti K."/>
            <person name="Andreopoulos B."/>
            <person name="Lipzen A."/>
            <person name="Chen C."/>
            <person name="Yanf M."/>
            <person name="Daum C."/>
            <person name="Ng V."/>
            <person name="Clum A."/>
            <person name="Steindorff A."/>
            <person name="Ohm R."/>
            <person name="Martin F."/>
            <person name="Silar P."/>
            <person name="Natvig D."/>
            <person name="Lalanne C."/>
            <person name="Gautier V."/>
            <person name="Ament-Velasquez S.L."/>
            <person name="Kruys A."/>
            <person name="Hutchinson M.I."/>
            <person name="Powell A.J."/>
            <person name="Barry K."/>
            <person name="Miller A.N."/>
            <person name="Grigoriev I.V."/>
            <person name="Debuchy R."/>
            <person name="Gladieux P."/>
            <person name="Thoren M.H."/>
            <person name="Johannesson H."/>
        </authorList>
    </citation>
    <scope>NUCLEOTIDE SEQUENCE</scope>
    <source>
        <strain evidence="14">8032-3</strain>
    </source>
</reference>
<evidence type="ECO:0000256" key="6">
    <source>
        <dbReference type="ARBA" id="ARBA00022729"/>
    </source>
</evidence>
<evidence type="ECO:0000313" key="14">
    <source>
        <dbReference type="EMBL" id="KAK1764275.1"/>
    </source>
</evidence>
<dbReference type="GeneID" id="85309399"/>
<evidence type="ECO:0000256" key="10">
    <source>
        <dbReference type="SAM" id="MobiDB-lite"/>
    </source>
</evidence>
<dbReference type="EMBL" id="MU839021">
    <property type="protein sequence ID" value="KAK1764275.1"/>
    <property type="molecule type" value="Genomic_DNA"/>
</dbReference>
<keyword evidence="11" id="KW-0812">Transmembrane</keyword>
<keyword evidence="5" id="KW-0336">GPI-anchor</keyword>
<dbReference type="InterPro" id="IPR008427">
    <property type="entry name" value="Extracellular_membr_CFEM_dom"/>
</dbReference>
<dbReference type="Proteomes" id="UP001244011">
    <property type="component" value="Unassembled WGS sequence"/>
</dbReference>
<dbReference type="GO" id="GO:0005576">
    <property type="term" value="C:extracellular region"/>
    <property type="evidence" value="ECO:0007669"/>
    <property type="project" value="UniProtKB-SubCell"/>
</dbReference>
<evidence type="ECO:0000256" key="5">
    <source>
        <dbReference type="ARBA" id="ARBA00022622"/>
    </source>
</evidence>
<dbReference type="SMART" id="SM00747">
    <property type="entry name" value="CFEM"/>
    <property type="match status" value="1"/>
</dbReference>